<feature type="coiled-coil region" evidence="1">
    <location>
        <begin position="78"/>
        <end position="156"/>
    </location>
</feature>
<sequence>MISLEMALASEEVEHLAIELYGEFNKITEECDPLMFNNVFKLLTNMLQSFDKSVIENKSLQETLSLLDLEKEDILSSLNETKKNCSKKDEKIWKLQEEVDILRLDSKEKIWKNEIERISKQRANAEEQLIQEKKKLENILEENKLKEMKCQNLEHLYSELMLDHRNLIEVTKLLEEDLKSLSNTHKENHLDESGKTFCEVIRKGKHINTKSLNEWPTLPNTSITLSNKYDILSGLITDEP</sequence>
<organism evidence="2">
    <name type="scientific">Homalodisca liturata</name>
    <dbReference type="NCBI Taxonomy" id="320908"/>
    <lineage>
        <taxon>Eukaryota</taxon>
        <taxon>Metazoa</taxon>
        <taxon>Ecdysozoa</taxon>
        <taxon>Arthropoda</taxon>
        <taxon>Hexapoda</taxon>
        <taxon>Insecta</taxon>
        <taxon>Pterygota</taxon>
        <taxon>Neoptera</taxon>
        <taxon>Paraneoptera</taxon>
        <taxon>Hemiptera</taxon>
        <taxon>Auchenorrhyncha</taxon>
        <taxon>Membracoidea</taxon>
        <taxon>Cicadellidae</taxon>
        <taxon>Cicadellinae</taxon>
        <taxon>Proconiini</taxon>
        <taxon>Homalodisca</taxon>
    </lineage>
</organism>
<evidence type="ECO:0000313" key="2">
    <source>
        <dbReference type="EMBL" id="JAS80676.1"/>
    </source>
</evidence>
<evidence type="ECO:0008006" key="3">
    <source>
        <dbReference type="Google" id="ProtNLM"/>
    </source>
</evidence>
<evidence type="ECO:0000256" key="1">
    <source>
        <dbReference type="SAM" id="Coils"/>
    </source>
</evidence>
<accession>A0A1B6I186</accession>
<reference evidence="2" key="1">
    <citation type="submission" date="2015-11" db="EMBL/GenBank/DDBJ databases">
        <title>De novo transcriptome assembly of four potential Pierce s Disease insect vectors from Arizona vineyards.</title>
        <authorList>
            <person name="Tassone E.E."/>
        </authorList>
    </citation>
    <scope>NUCLEOTIDE SEQUENCE</scope>
</reference>
<keyword evidence="1" id="KW-0175">Coiled coil</keyword>
<gene>
    <name evidence="2" type="ORF">g.4715</name>
</gene>
<protein>
    <recommendedName>
        <fullName evidence="3">RH1 domain-containing protein</fullName>
    </recommendedName>
</protein>
<feature type="non-terminal residue" evidence="2">
    <location>
        <position position="240"/>
    </location>
</feature>
<dbReference type="EMBL" id="GECU01027030">
    <property type="protein sequence ID" value="JAS80676.1"/>
    <property type="molecule type" value="Transcribed_RNA"/>
</dbReference>
<dbReference type="AlphaFoldDB" id="A0A1B6I186"/>
<name>A0A1B6I186_9HEMI</name>
<proteinExistence type="predicted"/>